<dbReference type="InterPro" id="IPR047057">
    <property type="entry name" value="MerR_fam"/>
</dbReference>
<dbReference type="CDD" id="cd01109">
    <property type="entry name" value="HTH_YyaN"/>
    <property type="match status" value="1"/>
</dbReference>
<dbReference type="EMBL" id="SJKB01000001">
    <property type="protein sequence ID" value="TCC65612.1"/>
    <property type="molecule type" value="Genomic_DNA"/>
</dbReference>
<keyword evidence="1" id="KW-0238">DNA-binding</keyword>
<comment type="caution">
    <text evidence="3">The sequence shown here is derived from an EMBL/GenBank/DDBJ whole genome shotgun (WGS) entry which is preliminary data.</text>
</comment>
<name>A0A4V2MC47_9ACTN</name>
<dbReference type="SUPFAM" id="SSF46955">
    <property type="entry name" value="Putative DNA-binding domain"/>
    <property type="match status" value="1"/>
</dbReference>
<reference evidence="3 4" key="1">
    <citation type="submission" date="2019-02" db="EMBL/GenBank/DDBJ databases">
        <title>Kribbella capetownensis sp. nov. and Kribbella speibonae sp. nov., isolated from soil.</title>
        <authorList>
            <person name="Curtis S.M."/>
            <person name="Norton I."/>
            <person name="Everest G.J."/>
            <person name="Meyers P.R."/>
        </authorList>
    </citation>
    <scope>NUCLEOTIDE SEQUENCE [LARGE SCALE GENOMIC DNA]</scope>
    <source>
        <strain evidence="3 4">NRRL B-24813</strain>
    </source>
</reference>
<proteinExistence type="predicted"/>
<dbReference type="PANTHER" id="PTHR30204:SF98">
    <property type="entry name" value="HTH-TYPE TRANSCRIPTIONAL REGULATOR ADHR"/>
    <property type="match status" value="1"/>
</dbReference>
<dbReference type="PROSITE" id="PS50937">
    <property type="entry name" value="HTH_MERR_2"/>
    <property type="match status" value="1"/>
</dbReference>
<sequence length="158" mass="17693">MTTTDLTARERWQAIAAHHQGPEPIDADLFCLLDLPTDLPERLPIAEAAEVTALTAHTLRYYERIGLVRVGRDEAGHRSYDRRALARIVLITRLRVSGMPVATISHYVDLVEQGEHTEPQRLALMQDHRAKIQQQLSDLQLALAVTDYKISVYGGSAT</sequence>
<evidence type="ECO:0000256" key="1">
    <source>
        <dbReference type="ARBA" id="ARBA00023125"/>
    </source>
</evidence>
<dbReference type="Gene3D" id="1.10.1660.10">
    <property type="match status" value="1"/>
</dbReference>
<dbReference type="RefSeq" id="WP_131350138.1">
    <property type="nucleotide sequence ID" value="NZ_SJKB01000001.1"/>
</dbReference>
<dbReference type="OrthoDB" id="9802944at2"/>
<evidence type="ECO:0000313" key="4">
    <source>
        <dbReference type="Proteomes" id="UP000291144"/>
    </source>
</evidence>
<dbReference type="GO" id="GO:0003700">
    <property type="term" value="F:DNA-binding transcription factor activity"/>
    <property type="evidence" value="ECO:0007669"/>
    <property type="project" value="InterPro"/>
</dbReference>
<keyword evidence="4" id="KW-1185">Reference proteome</keyword>
<gene>
    <name evidence="3" type="ORF">E0H73_01350</name>
</gene>
<accession>A0A4V2MC47</accession>
<protein>
    <submittedName>
        <fullName evidence="3">MerR family transcriptional regulator</fullName>
    </submittedName>
</protein>
<evidence type="ECO:0000259" key="2">
    <source>
        <dbReference type="PROSITE" id="PS50937"/>
    </source>
</evidence>
<evidence type="ECO:0000313" key="3">
    <source>
        <dbReference type="EMBL" id="TCC65612.1"/>
    </source>
</evidence>
<dbReference type="InterPro" id="IPR000551">
    <property type="entry name" value="MerR-type_HTH_dom"/>
</dbReference>
<dbReference type="SMART" id="SM00422">
    <property type="entry name" value="HTH_MERR"/>
    <property type="match status" value="1"/>
</dbReference>
<dbReference type="Pfam" id="PF13411">
    <property type="entry name" value="MerR_1"/>
    <property type="match status" value="1"/>
</dbReference>
<feature type="domain" description="HTH merR-type" evidence="2">
    <location>
        <begin position="42"/>
        <end position="110"/>
    </location>
</feature>
<dbReference type="GO" id="GO:0003677">
    <property type="term" value="F:DNA binding"/>
    <property type="evidence" value="ECO:0007669"/>
    <property type="project" value="UniProtKB-KW"/>
</dbReference>
<dbReference type="AlphaFoldDB" id="A0A4V2MC47"/>
<dbReference type="InterPro" id="IPR009061">
    <property type="entry name" value="DNA-bd_dom_put_sf"/>
</dbReference>
<dbReference type="Proteomes" id="UP000291144">
    <property type="component" value="Unassembled WGS sequence"/>
</dbReference>
<organism evidence="3 4">
    <name type="scientific">Kribbella pittospori</name>
    <dbReference type="NCBI Taxonomy" id="722689"/>
    <lineage>
        <taxon>Bacteria</taxon>
        <taxon>Bacillati</taxon>
        <taxon>Actinomycetota</taxon>
        <taxon>Actinomycetes</taxon>
        <taxon>Propionibacteriales</taxon>
        <taxon>Kribbellaceae</taxon>
        <taxon>Kribbella</taxon>
    </lineage>
</organism>
<dbReference type="PANTHER" id="PTHR30204">
    <property type="entry name" value="REDOX-CYCLING DRUG-SENSING TRANSCRIPTIONAL ACTIVATOR SOXR"/>
    <property type="match status" value="1"/>
</dbReference>